<comment type="caution">
    <text evidence="1">The sequence shown here is derived from an EMBL/GenBank/DDBJ whole genome shotgun (WGS) entry which is preliminary data.</text>
</comment>
<sequence>MSYRSRTQQRDDAIVDAVNRDATIDRSLMCRAVGCPLRWSVNGEGRVHLCSAHAWADPKDWPRITQHLQERTDAQLLGHAQQDLLPAASRREALAKLQQFVAKRRAPGELPQQQPQEEPW</sequence>
<proteinExistence type="predicted"/>
<dbReference type="Proteomes" id="UP000197468">
    <property type="component" value="Unassembled WGS sequence"/>
</dbReference>
<organism evidence="1 2">
    <name type="scientific">Roseateles aquatilis</name>
    <dbReference type="NCBI Taxonomy" id="431061"/>
    <lineage>
        <taxon>Bacteria</taxon>
        <taxon>Pseudomonadati</taxon>
        <taxon>Pseudomonadota</taxon>
        <taxon>Betaproteobacteria</taxon>
        <taxon>Burkholderiales</taxon>
        <taxon>Sphaerotilaceae</taxon>
        <taxon>Roseateles</taxon>
    </lineage>
</organism>
<protein>
    <submittedName>
        <fullName evidence="1">Uncharacterized protein</fullName>
    </submittedName>
</protein>
<dbReference type="OrthoDB" id="8795211at2"/>
<dbReference type="AlphaFoldDB" id="A0A246JHH2"/>
<dbReference type="RefSeq" id="WP_088383839.1">
    <property type="nucleotide sequence ID" value="NZ_NIOF01000002.1"/>
</dbReference>
<evidence type="ECO:0000313" key="1">
    <source>
        <dbReference type="EMBL" id="OWQ92015.1"/>
    </source>
</evidence>
<reference evidence="1 2" key="1">
    <citation type="journal article" date="2008" name="Int. J. Syst. Evol. Microbiol.">
        <title>Description of Roseateles aquatilis sp. nov. and Roseateles terrae sp. nov., in the class Betaproteobacteria, and emended description of the genus Roseateles.</title>
        <authorList>
            <person name="Gomila M."/>
            <person name="Bowien B."/>
            <person name="Falsen E."/>
            <person name="Moore E.R."/>
            <person name="Lalucat J."/>
        </authorList>
    </citation>
    <scope>NUCLEOTIDE SEQUENCE [LARGE SCALE GENOMIC DNA]</scope>
    <source>
        <strain evidence="1 2">CCUG 48205</strain>
    </source>
</reference>
<gene>
    <name evidence="1" type="ORF">CDN99_06565</name>
</gene>
<keyword evidence="2" id="KW-1185">Reference proteome</keyword>
<accession>A0A246JHH2</accession>
<name>A0A246JHH2_9BURK</name>
<evidence type="ECO:0000313" key="2">
    <source>
        <dbReference type="Proteomes" id="UP000197468"/>
    </source>
</evidence>
<dbReference type="EMBL" id="NIOF01000002">
    <property type="protein sequence ID" value="OWQ92015.1"/>
    <property type="molecule type" value="Genomic_DNA"/>
</dbReference>